<dbReference type="PANTHER" id="PTHR12268">
    <property type="entry name" value="E3 UBIQUITIN-PROTEIN LIGASE KCMF1"/>
    <property type="match status" value="1"/>
</dbReference>
<evidence type="ECO:0000256" key="4">
    <source>
        <dbReference type="ARBA" id="ARBA00022679"/>
    </source>
</evidence>
<evidence type="ECO:0000256" key="7">
    <source>
        <dbReference type="ARBA" id="ARBA00022833"/>
    </source>
</evidence>
<proteinExistence type="inferred from homology"/>
<organism evidence="12 13">
    <name type="scientific">Sander lucioperca</name>
    <name type="common">Pike-perch</name>
    <name type="synonym">Perca lucioperca</name>
    <dbReference type="NCBI Taxonomy" id="283035"/>
    <lineage>
        <taxon>Eukaryota</taxon>
        <taxon>Metazoa</taxon>
        <taxon>Chordata</taxon>
        <taxon>Craniata</taxon>
        <taxon>Vertebrata</taxon>
        <taxon>Euteleostomi</taxon>
        <taxon>Actinopterygii</taxon>
        <taxon>Neopterygii</taxon>
        <taxon>Teleostei</taxon>
        <taxon>Neoteleostei</taxon>
        <taxon>Acanthomorphata</taxon>
        <taxon>Eupercaria</taxon>
        <taxon>Perciformes</taxon>
        <taxon>Percoidei</taxon>
        <taxon>Percidae</taxon>
        <taxon>Luciopercinae</taxon>
        <taxon>Sander</taxon>
    </lineage>
</organism>
<dbReference type="InterPro" id="IPR000433">
    <property type="entry name" value="Znf_ZZ"/>
</dbReference>
<dbReference type="CDD" id="cd02338">
    <property type="entry name" value="ZZ_PCMF_like"/>
    <property type="match status" value="1"/>
</dbReference>
<dbReference type="Ensembl" id="ENSSLUT00000047688.1">
    <property type="protein sequence ID" value="ENSSLUP00000046262.1"/>
    <property type="gene ID" value="ENSSLUG00000020349.1"/>
</dbReference>
<dbReference type="InterPro" id="IPR050774">
    <property type="entry name" value="KCMF1/Dystrophin"/>
</dbReference>
<dbReference type="Pfam" id="PF05605">
    <property type="entry name" value="zf-Di19"/>
    <property type="match status" value="1"/>
</dbReference>
<dbReference type="SUPFAM" id="SSF57850">
    <property type="entry name" value="RING/U-box"/>
    <property type="match status" value="1"/>
</dbReference>
<feature type="coiled-coil region" evidence="9">
    <location>
        <begin position="226"/>
        <end position="256"/>
    </location>
</feature>
<dbReference type="GO" id="GO:0099536">
    <property type="term" value="P:synaptic signaling"/>
    <property type="evidence" value="ECO:0007669"/>
    <property type="project" value="TreeGrafter"/>
</dbReference>
<reference evidence="12" key="2">
    <citation type="submission" date="2025-09" db="UniProtKB">
        <authorList>
            <consortium name="Ensembl"/>
        </authorList>
    </citation>
    <scope>IDENTIFICATION</scope>
</reference>
<evidence type="ECO:0000256" key="8">
    <source>
        <dbReference type="PROSITE-ProRule" id="PRU00228"/>
    </source>
</evidence>
<dbReference type="GO" id="GO:0061630">
    <property type="term" value="F:ubiquitin protein ligase activity"/>
    <property type="evidence" value="ECO:0007669"/>
    <property type="project" value="UniProtKB-EC"/>
</dbReference>
<dbReference type="GO" id="GO:0005886">
    <property type="term" value="C:plasma membrane"/>
    <property type="evidence" value="ECO:0007669"/>
    <property type="project" value="TreeGrafter"/>
</dbReference>
<evidence type="ECO:0000256" key="10">
    <source>
        <dbReference type="SAM" id="MobiDB-lite"/>
    </source>
</evidence>
<keyword evidence="5" id="KW-0479">Metal-binding</keyword>
<dbReference type="Pfam" id="PF00569">
    <property type="entry name" value="ZZ"/>
    <property type="match status" value="1"/>
</dbReference>
<name>A0A8D0A3A9_SANLU</name>
<evidence type="ECO:0000313" key="12">
    <source>
        <dbReference type="Ensembl" id="ENSSLUP00000046262.1"/>
    </source>
</evidence>
<dbReference type="GO" id="GO:0008270">
    <property type="term" value="F:zinc ion binding"/>
    <property type="evidence" value="ECO:0007669"/>
    <property type="project" value="UniProtKB-KW"/>
</dbReference>
<dbReference type="InterPro" id="IPR043145">
    <property type="entry name" value="Znf_ZZ_sf"/>
</dbReference>
<dbReference type="AlphaFoldDB" id="A0A8D0A3A9"/>
<dbReference type="Proteomes" id="UP000694568">
    <property type="component" value="Unplaced"/>
</dbReference>
<evidence type="ECO:0000256" key="9">
    <source>
        <dbReference type="SAM" id="Coils"/>
    </source>
</evidence>
<keyword evidence="9" id="KW-0175">Coiled coil</keyword>
<evidence type="ECO:0000313" key="13">
    <source>
        <dbReference type="Proteomes" id="UP000694568"/>
    </source>
</evidence>
<evidence type="ECO:0000256" key="3">
    <source>
        <dbReference type="ARBA" id="ARBA00012483"/>
    </source>
</evidence>
<comment type="catalytic activity">
    <reaction evidence="1">
        <text>S-ubiquitinyl-[E2 ubiquitin-conjugating enzyme]-L-cysteine + [acceptor protein]-L-lysine = [E2 ubiquitin-conjugating enzyme]-L-cysteine + N(6)-ubiquitinyl-[acceptor protein]-L-lysine.</text>
        <dbReference type="EC" id="2.3.2.27"/>
    </reaction>
</comment>
<feature type="domain" description="ZZ-type" evidence="11">
    <location>
        <begin position="19"/>
        <end position="75"/>
    </location>
</feature>
<dbReference type="EC" id="2.3.2.27" evidence="3"/>
<dbReference type="GeneTree" id="ENSGT00510000047171"/>
<feature type="region of interest" description="Disordered" evidence="10">
    <location>
        <begin position="169"/>
        <end position="196"/>
    </location>
</feature>
<keyword evidence="7" id="KW-0862">Zinc</keyword>
<dbReference type="PROSITE" id="PS50135">
    <property type="entry name" value="ZF_ZZ_2"/>
    <property type="match status" value="1"/>
</dbReference>
<dbReference type="PANTHER" id="PTHR12268:SF13">
    <property type="entry name" value="E3 UBIQUITIN-PROTEIN LIGASE KCMF1"/>
    <property type="match status" value="1"/>
</dbReference>
<evidence type="ECO:0000256" key="5">
    <source>
        <dbReference type="ARBA" id="ARBA00022723"/>
    </source>
</evidence>
<sequence length="376" mass="41433">MSVQLLLQSQLQCNITVYRSRLICDACLKGNFRGRRYKCLICYDYDLCASCYEGGATTTRHTTEHPMQCILTRVDFDLYYGGEAFSVEQPQAFTCPYCGRMGYTEISLQEHVAAEHTETSTEVICPICAALPGGDPNHVTDDFAAHLTLEHRLHDESSGVRHVRRIARRSNMHFTSSTTGGLSTSQSSSQSSNYSREAMDPIAELLSQLSGVRRSAGGQLNSGPSASQLQQLQMQLQLERQQAQAARQQLETARNATRGGGRANAILNTNSHTAHSSQFLLSRLSEPRLSEAERQACEAQWADRSLFVTELLLSTLLPDSDASASSSEDEDDCHGSLRNFADFEAMGCVEVMTLDVALENLNLKEMTPKEPPAPPL</sequence>
<evidence type="ECO:0000256" key="2">
    <source>
        <dbReference type="ARBA" id="ARBA00010938"/>
    </source>
</evidence>
<dbReference type="PROSITE" id="PS01357">
    <property type="entry name" value="ZF_ZZ_1"/>
    <property type="match status" value="1"/>
</dbReference>
<keyword evidence="6 8" id="KW-0863">Zinc-finger</keyword>
<keyword evidence="13" id="KW-1185">Reference proteome</keyword>
<dbReference type="InterPro" id="IPR008598">
    <property type="entry name" value="Di19_Zn-bd"/>
</dbReference>
<reference evidence="12" key="1">
    <citation type="submission" date="2025-08" db="UniProtKB">
        <authorList>
            <consortium name="Ensembl"/>
        </authorList>
    </citation>
    <scope>IDENTIFICATION</scope>
</reference>
<dbReference type="SMART" id="SM00291">
    <property type="entry name" value="ZnF_ZZ"/>
    <property type="match status" value="1"/>
</dbReference>
<comment type="similarity">
    <text evidence="2">Belongs to the KCMF1 family.</text>
</comment>
<evidence type="ECO:0000256" key="6">
    <source>
        <dbReference type="ARBA" id="ARBA00022771"/>
    </source>
</evidence>
<evidence type="ECO:0000256" key="1">
    <source>
        <dbReference type="ARBA" id="ARBA00000900"/>
    </source>
</evidence>
<dbReference type="Gene3D" id="3.30.60.90">
    <property type="match status" value="1"/>
</dbReference>
<dbReference type="GO" id="GO:0045202">
    <property type="term" value="C:synapse"/>
    <property type="evidence" value="ECO:0007669"/>
    <property type="project" value="GOC"/>
</dbReference>
<protein>
    <recommendedName>
        <fullName evidence="3">RING-type E3 ubiquitin transferase</fullName>
        <ecNumber evidence="3">2.3.2.27</ecNumber>
    </recommendedName>
</protein>
<keyword evidence="4" id="KW-0808">Transferase</keyword>
<feature type="compositionally biased region" description="Low complexity" evidence="10">
    <location>
        <begin position="175"/>
        <end position="192"/>
    </location>
</feature>
<evidence type="ECO:0000259" key="11">
    <source>
        <dbReference type="PROSITE" id="PS50135"/>
    </source>
</evidence>
<accession>A0A8D0A3A9</accession>